<dbReference type="GO" id="GO:0004356">
    <property type="term" value="F:glutamine synthetase activity"/>
    <property type="evidence" value="ECO:0007669"/>
    <property type="project" value="InterPro"/>
</dbReference>
<dbReference type="SUPFAM" id="SSF55931">
    <property type="entry name" value="Glutamine synthetase/guanido kinase"/>
    <property type="match status" value="1"/>
</dbReference>
<evidence type="ECO:0000256" key="3">
    <source>
        <dbReference type="RuleBase" id="RU000384"/>
    </source>
</evidence>
<dbReference type="InterPro" id="IPR014746">
    <property type="entry name" value="Gln_synth/guanido_kin_cat_dom"/>
</dbReference>
<reference evidence="5" key="1">
    <citation type="journal article" date="2020" name="Stud. Mycol.">
        <title>101 Dothideomycetes genomes: a test case for predicting lifestyles and emergence of pathogens.</title>
        <authorList>
            <person name="Haridas S."/>
            <person name="Albert R."/>
            <person name="Binder M."/>
            <person name="Bloem J."/>
            <person name="Labutti K."/>
            <person name="Salamov A."/>
            <person name="Andreopoulos B."/>
            <person name="Baker S."/>
            <person name="Barry K."/>
            <person name="Bills G."/>
            <person name="Bluhm B."/>
            <person name="Cannon C."/>
            <person name="Castanera R."/>
            <person name="Culley D."/>
            <person name="Daum C."/>
            <person name="Ezra D."/>
            <person name="Gonzalez J."/>
            <person name="Henrissat B."/>
            <person name="Kuo A."/>
            <person name="Liang C."/>
            <person name="Lipzen A."/>
            <person name="Lutzoni F."/>
            <person name="Magnuson J."/>
            <person name="Mondo S."/>
            <person name="Nolan M."/>
            <person name="Ohm R."/>
            <person name="Pangilinan J."/>
            <person name="Park H.-J."/>
            <person name="Ramirez L."/>
            <person name="Alfaro M."/>
            <person name="Sun H."/>
            <person name="Tritt A."/>
            <person name="Yoshinaga Y."/>
            <person name="Zwiers L.-H."/>
            <person name="Turgeon B."/>
            <person name="Goodwin S."/>
            <person name="Spatafora J."/>
            <person name="Crous P."/>
            <person name="Grigoriev I."/>
        </authorList>
    </citation>
    <scope>NUCLEOTIDE SEQUENCE</scope>
    <source>
        <strain evidence="5">Tuck. ex Michener</strain>
    </source>
</reference>
<dbReference type="PROSITE" id="PS51987">
    <property type="entry name" value="GS_CATALYTIC"/>
    <property type="match status" value="1"/>
</dbReference>
<accession>A0A6A6HDR9</accession>
<dbReference type="PANTHER" id="PTHR43785">
    <property type="entry name" value="GAMMA-GLUTAMYLPUTRESCINE SYNTHETASE"/>
    <property type="match status" value="1"/>
</dbReference>
<dbReference type="InterPro" id="IPR008146">
    <property type="entry name" value="Gln_synth_cat_dom"/>
</dbReference>
<dbReference type="OrthoDB" id="3364440at2759"/>
<dbReference type="Proteomes" id="UP000800092">
    <property type="component" value="Unassembled WGS sequence"/>
</dbReference>
<proteinExistence type="inferred from homology"/>
<name>A0A6A6HDR9_VIRVR</name>
<comment type="similarity">
    <text evidence="2 3">Belongs to the glutamine synthetase family.</text>
</comment>
<evidence type="ECO:0000313" key="6">
    <source>
        <dbReference type="Proteomes" id="UP000800092"/>
    </source>
</evidence>
<sequence>MSDAAQVRGPRTLNDFLFKYLPVQYVRLHWQDFSGVVRTRLIPKWRALDIAQGSESYTLAQDCMIMPVSTAPEAFPDRPQRWELHPDWEFIRLCGFNPIHAAVMCFVAHRDIEQRYAKCPRSLLNSKLTELNNLHGERLLIGFEIEFVLLDETLQLAKPFEPIGNYSVTAGLRGEYLTIIEEILDALEASSIKVYDFHGEVADQLEITTAPLPPIEAIDALLFAQETIRTVFVRHRLKASMYTEPAIHGPQNGCHMHLSITPKTSADPFLAGIMENMKSLCAFGMPNVDSYARVCVADDGAGLRIGWGTKNRDLPVRRIADARWEIRFLDCIANLYLFVAAVAAAGLNGIRSQKMLKWRDADCFLNKFSAEEREAKFGITQDMPHSLRETLDSLRENNSIREWIGEALTEQYTAVKEIEIKEFRKITDEERRLKFLGFF</sequence>
<gene>
    <name evidence="5" type="ORF">EV356DRAFT_500177</name>
</gene>
<organism evidence="5 6">
    <name type="scientific">Viridothelium virens</name>
    <name type="common">Speckled blister lichen</name>
    <name type="synonym">Trypethelium virens</name>
    <dbReference type="NCBI Taxonomy" id="1048519"/>
    <lineage>
        <taxon>Eukaryota</taxon>
        <taxon>Fungi</taxon>
        <taxon>Dikarya</taxon>
        <taxon>Ascomycota</taxon>
        <taxon>Pezizomycotina</taxon>
        <taxon>Dothideomycetes</taxon>
        <taxon>Dothideomycetes incertae sedis</taxon>
        <taxon>Trypetheliales</taxon>
        <taxon>Trypetheliaceae</taxon>
        <taxon>Viridothelium</taxon>
    </lineage>
</organism>
<evidence type="ECO:0000256" key="2">
    <source>
        <dbReference type="PROSITE-ProRule" id="PRU01331"/>
    </source>
</evidence>
<evidence type="ECO:0000256" key="1">
    <source>
        <dbReference type="ARBA" id="ARBA00022598"/>
    </source>
</evidence>
<keyword evidence="6" id="KW-1185">Reference proteome</keyword>
<dbReference type="AlphaFoldDB" id="A0A6A6HDR9"/>
<dbReference type="Pfam" id="PF00120">
    <property type="entry name" value="Gln-synt_C"/>
    <property type="match status" value="1"/>
</dbReference>
<dbReference type="EMBL" id="ML991790">
    <property type="protein sequence ID" value="KAF2235633.1"/>
    <property type="molecule type" value="Genomic_DNA"/>
</dbReference>
<keyword evidence="1" id="KW-0436">Ligase</keyword>
<evidence type="ECO:0000259" key="4">
    <source>
        <dbReference type="PROSITE" id="PS51987"/>
    </source>
</evidence>
<dbReference type="PANTHER" id="PTHR43785:SF2">
    <property type="entry name" value="TYPE-1 GLUTAMINE SYNTHETASE 1"/>
    <property type="match status" value="1"/>
</dbReference>
<feature type="domain" description="GS catalytic" evidence="4">
    <location>
        <begin position="120"/>
        <end position="439"/>
    </location>
</feature>
<protein>
    <submittedName>
        <fullName evidence="5">Protein fluG</fullName>
    </submittedName>
</protein>
<evidence type="ECO:0000313" key="5">
    <source>
        <dbReference type="EMBL" id="KAF2235633.1"/>
    </source>
</evidence>
<dbReference type="Gene3D" id="3.30.590.10">
    <property type="entry name" value="Glutamine synthetase/guanido kinase, catalytic domain"/>
    <property type="match status" value="1"/>
</dbReference>
<dbReference type="SMART" id="SM01230">
    <property type="entry name" value="Gln-synt_C"/>
    <property type="match status" value="1"/>
</dbReference>